<dbReference type="PANTHER" id="PTHR46599:SF3">
    <property type="entry name" value="PIGGYBAC TRANSPOSABLE ELEMENT-DERIVED PROTEIN 4"/>
    <property type="match status" value="1"/>
</dbReference>
<comment type="caution">
    <text evidence="2">The sequence shown here is derived from an EMBL/GenBank/DDBJ whole genome shotgun (WGS) entry which is preliminary data.</text>
</comment>
<dbReference type="EMBL" id="JARBHB010000001">
    <property type="protein sequence ID" value="KAJ8896175.1"/>
    <property type="molecule type" value="Genomic_DNA"/>
</dbReference>
<gene>
    <name evidence="2" type="ORF">PR048_001518</name>
</gene>
<feature type="domain" description="PiggyBac transposable element-derived protein" evidence="1">
    <location>
        <begin position="42"/>
        <end position="224"/>
    </location>
</feature>
<accession>A0ABQ9IHL0</accession>
<protein>
    <recommendedName>
        <fullName evidence="1">PiggyBac transposable element-derived protein domain-containing protein</fullName>
    </recommendedName>
</protein>
<dbReference type="Pfam" id="PF13843">
    <property type="entry name" value="DDE_Tnp_1_7"/>
    <property type="match status" value="1"/>
</dbReference>
<proteinExistence type="predicted"/>
<evidence type="ECO:0000313" key="3">
    <source>
        <dbReference type="Proteomes" id="UP001159363"/>
    </source>
</evidence>
<organism evidence="2 3">
    <name type="scientific">Dryococelus australis</name>
    <dbReference type="NCBI Taxonomy" id="614101"/>
    <lineage>
        <taxon>Eukaryota</taxon>
        <taxon>Metazoa</taxon>
        <taxon>Ecdysozoa</taxon>
        <taxon>Arthropoda</taxon>
        <taxon>Hexapoda</taxon>
        <taxon>Insecta</taxon>
        <taxon>Pterygota</taxon>
        <taxon>Neoptera</taxon>
        <taxon>Polyneoptera</taxon>
        <taxon>Phasmatodea</taxon>
        <taxon>Verophasmatodea</taxon>
        <taxon>Anareolatae</taxon>
        <taxon>Phasmatidae</taxon>
        <taxon>Eurycanthinae</taxon>
        <taxon>Dryococelus</taxon>
    </lineage>
</organism>
<dbReference type="InterPro" id="IPR029526">
    <property type="entry name" value="PGBD"/>
</dbReference>
<dbReference type="Proteomes" id="UP001159363">
    <property type="component" value="Chromosome 1"/>
</dbReference>
<dbReference type="PANTHER" id="PTHR46599">
    <property type="entry name" value="PIGGYBAC TRANSPOSABLE ELEMENT-DERIVED PROTEIN 4"/>
    <property type="match status" value="1"/>
</dbReference>
<sequence>MSRNRFELLLAMWHFSNNDESPAGDRLCKLSSLISILVLVIKRYIPYKAHKYGVKAFKLCCAKGYTWNVMMYAGQEKYGRQSVPINVVLKLANDLLGADRIIVTDNYYTSLELAITLRDHQTHLIGTLRKNRKGIRKEVVDKKKLKRGKNYVLKWKDKREVLMLSTKHSQESVPVQRKTGVVTKPKIILDYSEGEGHIDLSEQITFYVYSLKKTLRCHKNIAIELFFGTSLAITKTKFKEAVVMELLKKLQDTVEEGEPIATRPKKIISSYTTAERWR</sequence>
<evidence type="ECO:0000313" key="2">
    <source>
        <dbReference type="EMBL" id="KAJ8896175.1"/>
    </source>
</evidence>
<name>A0ABQ9IHL0_9NEOP</name>
<keyword evidence="3" id="KW-1185">Reference proteome</keyword>
<reference evidence="2 3" key="1">
    <citation type="submission" date="2023-02" db="EMBL/GenBank/DDBJ databases">
        <title>LHISI_Scaffold_Assembly.</title>
        <authorList>
            <person name="Stuart O.P."/>
            <person name="Cleave R."/>
            <person name="Magrath M.J.L."/>
            <person name="Mikheyev A.S."/>
        </authorList>
    </citation>
    <scope>NUCLEOTIDE SEQUENCE [LARGE SCALE GENOMIC DNA]</scope>
    <source>
        <strain evidence="2">Daus_M_001</strain>
        <tissue evidence="2">Leg muscle</tissue>
    </source>
</reference>
<evidence type="ECO:0000259" key="1">
    <source>
        <dbReference type="Pfam" id="PF13843"/>
    </source>
</evidence>